<dbReference type="KEGG" id="tvr:TVD_04415"/>
<reference evidence="2 3" key="1">
    <citation type="submission" date="2015-04" db="EMBL/GenBank/DDBJ databases">
        <title>Complete Sequence for the Genome of the Thioalkalivibrio versutus D301.</title>
        <authorList>
            <person name="Mu T."/>
            <person name="Zhou J."/>
            <person name="Xu X."/>
        </authorList>
    </citation>
    <scope>NUCLEOTIDE SEQUENCE [LARGE SCALE GENOMIC DNA]</scope>
    <source>
        <strain evidence="2 3">D301</strain>
    </source>
</reference>
<name>A0A0G3G0E5_9GAMM</name>
<evidence type="ECO:0008006" key="4">
    <source>
        <dbReference type="Google" id="ProtNLM"/>
    </source>
</evidence>
<dbReference type="STRING" id="106634.TVD_04415"/>
<dbReference type="EMBL" id="CP011367">
    <property type="protein sequence ID" value="AKJ94660.1"/>
    <property type="molecule type" value="Genomic_DNA"/>
</dbReference>
<organism evidence="2 3">
    <name type="scientific">Thioalkalivibrio versutus</name>
    <dbReference type="NCBI Taxonomy" id="106634"/>
    <lineage>
        <taxon>Bacteria</taxon>
        <taxon>Pseudomonadati</taxon>
        <taxon>Pseudomonadota</taxon>
        <taxon>Gammaproteobacteria</taxon>
        <taxon>Chromatiales</taxon>
        <taxon>Ectothiorhodospiraceae</taxon>
        <taxon>Thioalkalivibrio</taxon>
    </lineage>
</organism>
<feature type="transmembrane region" description="Helical" evidence="1">
    <location>
        <begin position="94"/>
        <end position="124"/>
    </location>
</feature>
<proteinExistence type="predicted"/>
<keyword evidence="1" id="KW-0472">Membrane</keyword>
<dbReference type="OrthoDB" id="1376015at2"/>
<feature type="transmembrane region" description="Helical" evidence="1">
    <location>
        <begin position="54"/>
        <end position="74"/>
    </location>
</feature>
<dbReference type="PATRIC" id="fig|106634.4.peg.902"/>
<dbReference type="SUPFAM" id="SSF53649">
    <property type="entry name" value="Alkaline phosphatase-like"/>
    <property type="match status" value="1"/>
</dbReference>
<feature type="transmembrane region" description="Helical" evidence="1">
    <location>
        <begin position="145"/>
        <end position="162"/>
    </location>
</feature>
<dbReference type="RefSeq" id="WP_047250912.1">
    <property type="nucleotide sequence ID" value="NZ_CP011367.1"/>
</dbReference>
<dbReference type="InterPro" id="IPR017850">
    <property type="entry name" value="Alkaline_phosphatase_core_sf"/>
</dbReference>
<keyword evidence="1" id="KW-1133">Transmembrane helix</keyword>
<keyword evidence="1" id="KW-0812">Transmembrane</keyword>
<evidence type="ECO:0000256" key="1">
    <source>
        <dbReference type="SAM" id="Phobius"/>
    </source>
</evidence>
<sequence length="531" mass="56879">MLRLLLPLVALNVVLLGLEIPRYAGLAPYWLAWEVVLLVGLFALLPAGRLARGLAWLAGGLLLALVVLALFDALTRASLSRPLNVVQDWVLLDAVYRLVTGNLGALATGLLGVFLVTLLVAVIWGAGRGLGALVPPAGGSRRVPLAIAIGALGVGLGGVLAAERGAAPPGTAAPGTAMIQQQVAAGRSALAENRRFRARLEATREEAAAAALPGLAEVDVILGLVESYGVSAVFDARYAPVIVPALDRLEEDLGAADLHVVSGVLEAPIAGGQSWLAHASLLSGLQVRYAGHYEALQDAPRDTLVQDFVATGHHTAMLSPAIQLDWPEGRWFGWDRIVDKHGFDYAGPPFFWVTMPDQYTWSFFEQQVRSPSDAPVFAMLALVSSHAPWTPILPVLEDWEGIGDGERLQEWAGKGPEPEVLWRDFDRVRDFYAESVRYSLEVTGGYAARYADEDTLFFLLGDHQPAALITGPDASWAVPVHVISGDPELLEPFRARGFVPGMQPPGEHARFGFEALRSWLRDAFGASSAGD</sequence>
<feature type="transmembrane region" description="Helical" evidence="1">
    <location>
        <begin position="27"/>
        <end position="47"/>
    </location>
</feature>
<dbReference type="Proteomes" id="UP000064201">
    <property type="component" value="Chromosome"/>
</dbReference>
<accession>A0A0G3G0E5</accession>
<evidence type="ECO:0000313" key="2">
    <source>
        <dbReference type="EMBL" id="AKJ94660.1"/>
    </source>
</evidence>
<dbReference type="AlphaFoldDB" id="A0A0G3G0E5"/>
<dbReference type="Gene3D" id="3.40.720.10">
    <property type="entry name" value="Alkaline Phosphatase, subunit A"/>
    <property type="match status" value="1"/>
</dbReference>
<gene>
    <name evidence="2" type="ORF">TVD_04415</name>
</gene>
<keyword evidence="3" id="KW-1185">Reference proteome</keyword>
<protein>
    <recommendedName>
        <fullName evidence="4">Sulfatase</fullName>
    </recommendedName>
</protein>
<evidence type="ECO:0000313" key="3">
    <source>
        <dbReference type="Proteomes" id="UP000064201"/>
    </source>
</evidence>